<reference evidence="3" key="3">
    <citation type="submission" date="2020-11" db="EMBL/GenBank/DDBJ databases">
        <title>Molecular epidemiology and genomic profiles of multidrug-resistant bacteria collected from clinical sources in South Africa.</title>
        <authorList>
            <person name="Asante J."/>
            <person name="Amoako D.G."/>
        </authorList>
    </citation>
    <scope>NUCLEOTIDE SEQUENCE</scope>
    <source>
        <strain evidence="3">C68</strain>
    </source>
</reference>
<dbReference type="AlphaFoldDB" id="A0A2G7HZL3"/>
<evidence type="ECO:0000313" key="3">
    <source>
        <dbReference type="EMBL" id="MBF9303593.1"/>
    </source>
</evidence>
<dbReference type="OrthoDB" id="2407334at2"/>
<evidence type="ECO:0000313" key="4">
    <source>
        <dbReference type="EMBL" id="PIH10551.1"/>
    </source>
</evidence>
<sequence length="82" mass="9736">MFTKKILIYIALLITLIRFFIPLHPDFDTLLVWLFILYIIPIILCIIGFKSDKLIATMIMIPNLMGIGYRLFIFFNDFLHLK</sequence>
<feature type="transmembrane region" description="Helical" evidence="1">
    <location>
        <begin position="30"/>
        <end position="49"/>
    </location>
</feature>
<gene>
    <name evidence="4" type="ORF">CTJ08_05710</name>
    <name evidence="2" type="ORF">H3963_05140</name>
    <name evidence="3" type="ORF">I3V53_05780</name>
</gene>
<dbReference type="GeneID" id="50019641"/>
<dbReference type="Proteomes" id="UP000228502">
    <property type="component" value="Unassembled WGS sequence"/>
</dbReference>
<feature type="transmembrane region" description="Helical" evidence="1">
    <location>
        <begin position="55"/>
        <end position="75"/>
    </location>
</feature>
<reference evidence="4 5" key="1">
    <citation type="submission" date="2017-10" db="EMBL/GenBank/DDBJ databases">
        <title>genome sequences of Staph epi in chlorhexidine trial.</title>
        <authorList>
            <person name="Greninger A.L."/>
            <person name="Addetia A."/>
            <person name="Qin X."/>
            <person name="Zerr D."/>
        </authorList>
    </citation>
    <scope>NUCLEOTIDE SEQUENCE [LARGE SCALE GENOMIC DNA]</scope>
    <source>
        <strain evidence="4 5">SCH-17</strain>
    </source>
</reference>
<evidence type="ECO:0000313" key="2">
    <source>
        <dbReference type="EMBL" id="MBF2229841.1"/>
    </source>
</evidence>
<dbReference type="EMBL" id="JACGQI010000006">
    <property type="protein sequence ID" value="MBF2229841.1"/>
    <property type="molecule type" value="Genomic_DNA"/>
</dbReference>
<dbReference type="EMBL" id="PEJG01000005">
    <property type="protein sequence ID" value="PIH10551.1"/>
    <property type="molecule type" value="Genomic_DNA"/>
</dbReference>
<evidence type="ECO:0000256" key="1">
    <source>
        <dbReference type="SAM" id="Phobius"/>
    </source>
</evidence>
<dbReference type="RefSeq" id="WP_001829374.1">
    <property type="nucleotide sequence ID" value="NZ_AP019721.1"/>
</dbReference>
<accession>A0A2G7HZL3</accession>
<protein>
    <submittedName>
        <fullName evidence="2">Uncharacterized protein</fullName>
    </submittedName>
</protein>
<keyword evidence="1" id="KW-0472">Membrane</keyword>
<evidence type="ECO:0000313" key="6">
    <source>
        <dbReference type="Proteomes" id="UP000648077"/>
    </source>
</evidence>
<dbReference type="Proteomes" id="UP000622362">
    <property type="component" value="Unassembled WGS sequence"/>
</dbReference>
<dbReference type="KEGG" id="seps:DP17_1508"/>
<reference evidence="2" key="2">
    <citation type="submission" date="2020-08" db="EMBL/GenBank/DDBJ databases">
        <title>Changes in the skin microbiome associated with squamous cell carcinoma in transplant recipients.</title>
        <authorList>
            <person name="Zaugg J."/>
            <person name="Krueger A."/>
            <person name="Lachner N."/>
        </authorList>
    </citation>
    <scope>NUCLEOTIDE SEQUENCE</scope>
    <source>
        <strain evidence="2">R5988</strain>
    </source>
</reference>
<proteinExistence type="predicted"/>
<keyword evidence="1" id="KW-1133">Transmembrane helix</keyword>
<organism evidence="2 6">
    <name type="scientific">Staphylococcus epidermidis</name>
    <dbReference type="NCBI Taxonomy" id="1282"/>
    <lineage>
        <taxon>Bacteria</taxon>
        <taxon>Bacillati</taxon>
        <taxon>Bacillota</taxon>
        <taxon>Bacilli</taxon>
        <taxon>Bacillales</taxon>
        <taxon>Staphylococcaceae</taxon>
        <taxon>Staphylococcus</taxon>
    </lineage>
</organism>
<comment type="caution">
    <text evidence="2">The sequence shown here is derived from an EMBL/GenBank/DDBJ whole genome shotgun (WGS) entry which is preliminary data.</text>
</comment>
<feature type="transmembrane region" description="Helical" evidence="1">
    <location>
        <begin position="6"/>
        <end position="23"/>
    </location>
</feature>
<name>A0A2G7HZL3_STAEP</name>
<dbReference type="EMBL" id="JADPYN010000008">
    <property type="protein sequence ID" value="MBF9303593.1"/>
    <property type="molecule type" value="Genomic_DNA"/>
</dbReference>
<keyword evidence="1" id="KW-0812">Transmembrane</keyword>
<evidence type="ECO:0000313" key="5">
    <source>
        <dbReference type="Proteomes" id="UP000228502"/>
    </source>
</evidence>
<dbReference type="Proteomes" id="UP000648077">
    <property type="component" value="Unassembled WGS sequence"/>
</dbReference>